<evidence type="ECO:0000313" key="6">
    <source>
        <dbReference type="Proteomes" id="UP001207918"/>
    </source>
</evidence>
<dbReference type="InterPro" id="IPR051099">
    <property type="entry name" value="AGR/TXD"/>
</dbReference>
<reference evidence="5 6" key="1">
    <citation type="submission" date="2021-03" db="EMBL/GenBank/DDBJ databases">
        <title>Aliifodinibius sp. nov., a new bacterium isolated from saline soil.</title>
        <authorList>
            <person name="Galisteo C."/>
            <person name="De La Haba R."/>
            <person name="Sanchez-Porro C."/>
            <person name="Ventosa A."/>
        </authorList>
    </citation>
    <scope>NUCLEOTIDE SEQUENCE [LARGE SCALE GENOMIC DNA]</scope>
    <source>
        <strain evidence="5 6">1BSP15-2V2</strain>
    </source>
</reference>
<dbReference type="PANTHER" id="PTHR15337">
    <property type="entry name" value="ANTERIOR GRADIENT PROTEIN-RELATED"/>
    <property type="match status" value="1"/>
</dbReference>
<dbReference type="Pfam" id="PF13098">
    <property type="entry name" value="Thioredoxin_2"/>
    <property type="match status" value="1"/>
</dbReference>
<keyword evidence="6" id="KW-1185">Reference proteome</keyword>
<dbReference type="InterPro" id="IPR036249">
    <property type="entry name" value="Thioredoxin-like_sf"/>
</dbReference>
<feature type="signal peptide" evidence="3">
    <location>
        <begin position="1"/>
        <end position="27"/>
    </location>
</feature>
<organism evidence="5 6">
    <name type="scientific">Fodinibius salsisoli</name>
    <dbReference type="NCBI Taxonomy" id="2820877"/>
    <lineage>
        <taxon>Bacteria</taxon>
        <taxon>Pseudomonadati</taxon>
        <taxon>Balneolota</taxon>
        <taxon>Balneolia</taxon>
        <taxon>Balneolales</taxon>
        <taxon>Balneolaceae</taxon>
        <taxon>Fodinibius</taxon>
    </lineage>
</organism>
<dbReference type="PANTHER" id="PTHR15337:SF11">
    <property type="entry name" value="THIOREDOXIN DOMAIN-CONTAINING PROTEIN"/>
    <property type="match status" value="1"/>
</dbReference>
<dbReference type="InterPro" id="IPR012336">
    <property type="entry name" value="Thioredoxin-like_fold"/>
</dbReference>
<dbReference type="PROSITE" id="PS00194">
    <property type="entry name" value="THIOREDOXIN_1"/>
    <property type="match status" value="1"/>
</dbReference>
<evidence type="ECO:0000256" key="3">
    <source>
        <dbReference type="SAM" id="SignalP"/>
    </source>
</evidence>
<feature type="domain" description="Thioredoxin-like fold" evidence="4">
    <location>
        <begin position="44"/>
        <end position="144"/>
    </location>
</feature>
<gene>
    <name evidence="5" type="ORF">J6I44_11880</name>
</gene>
<dbReference type="SUPFAM" id="SSF52833">
    <property type="entry name" value="Thioredoxin-like"/>
    <property type="match status" value="1"/>
</dbReference>
<dbReference type="EMBL" id="JAGGJA010000007">
    <property type="protein sequence ID" value="MCW9707556.1"/>
    <property type="molecule type" value="Genomic_DNA"/>
</dbReference>
<name>A0ABT3PNZ1_9BACT</name>
<comment type="caution">
    <text evidence="5">The sequence shown here is derived from an EMBL/GenBank/DDBJ whole genome shotgun (WGS) entry which is preliminary data.</text>
</comment>
<evidence type="ECO:0000313" key="5">
    <source>
        <dbReference type="EMBL" id="MCW9707556.1"/>
    </source>
</evidence>
<evidence type="ECO:0000256" key="1">
    <source>
        <dbReference type="ARBA" id="ARBA00022729"/>
    </source>
</evidence>
<dbReference type="Gene3D" id="3.40.30.10">
    <property type="entry name" value="Glutaredoxin"/>
    <property type="match status" value="1"/>
</dbReference>
<keyword evidence="1 3" id="KW-0732">Signal</keyword>
<evidence type="ECO:0000256" key="2">
    <source>
        <dbReference type="ARBA" id="ARBA00023284"/>
    </source>
</evidence>
<proteinExistence type="predicted"/>
<dbReference type="Proteomes" id="UP001207918">
    <property type="component" value="Unassembled WGS sequence"/>
</dbReference>
<sequence>MQKQKNILLISLFGLLLTMLSVSPAYSQNLAWHSFDKALAMADTTSRHVLVDVSAPWCGWCRKMKKEVYPALDGILSDQFILTRLNRDDNSTMHRYQGNRLTSIRLAQHFNVQEVPAVVLLSPKGAYLTHIGGFIEPDTLKPLLQYIASNAYRHQSFEQFKTAQQKL</sequence>
<dbReference type="RefSeq" id="WP_265766347.1">
    <property type="nucleotide sequence ID" value="NZ_JAGGJA010000007.1"/>
</dbReference>
<dbReference type="InterPro" id="IPR017937">
    <property type="entry name" value="Thioredoxin_CS"/>
</dbReference>
<accession>A0ABT3PNZ1</accession>
<keyword evidence="2" id="KW-0676">Redox-active center</keyword>
<evidence type="ECO:0000259" key="4">
    <source>
        <dbReference type="Pfam" id="PF13098"/>
    </source>
</evidence>
<protein>
    <submittedName>
        <fullName evidence="5">Thioredoxin fold domain-containing protein</fullName>
    </submittedName>
</protein>
<feature type="chain" id="PRO_5047255077" evidence="3">
    <location>
        <begin position="28"/>
        <end position="167"/>
    </location>
</feature>